<accession>A0A251YA85</accession>
<dbReference type="SUPFAM" id="SSF52833">
    <property type="entry name" value="Thioredoxin-like"/>
    <property type="match status" value="1"/>
</dbReference>
<dbReference type="InterPro" id="IPR013766">
    <property type="entry name" value="Thioredoxin_domain"/>
</dbReference>
<protein>
    <submittedName>
        <fullName evidence="2">Glutaredoxin</fullName>
    </submittedName>
</protein>
<dbReference type="Pfam" id="PF00085">
    <property type="entry name" value="Thioredoxin"/>
    <property type="match status" value="1"/>
</dbReference>
<proteinExistence type="predicted"/>
<evidence type="ECO:0000313" key="3">
    <source>
        <dbReference type="Proteomes" id="UP000194837"/>
    </source>
</evidence>
<comment type="caution">
    <text evidence="2">The sequence shown here is derived from an EMBL/GenBank/DDBJ whole genome shotgun (WGS) entry which is preliminary data.</text>
</comment>
<dbReference type="Proteomes" id="UP000194837">
    <property type="component" value="Unassembled WGS sequence"/>
</dbReference>
<evidence type="ECO:0000259" key="1">
    <source>
        <dbReference type="Pfam" id="PF00085"/>
    </source>
</evidence>
<dbReference type="CDD" id="cd02947">
    <property type="entry name" value="TRX_family"/>
    <property type="match status" value="1"/>
</dbReference>
<dbReference type="Gene3D" id="3.40.30.10">
    <property type="entry name" value="Glutaredoxin"/>
    <property type="match status" value="1"/>
</dbReference>
<name>A0A251YA85_9MICO</name>
<dbReference type="InterPro" id="IPR036249">
    <property type="entry name" value="Thioredoxin-like_sf"/>
</dbReference>
<gene>
    <name evidence="2" type="ORF">BFL34_00497</name>
</gene>
<feature type="domain" description="Thioredoxin" evidence="1">
    <location>
        <begin position="9"/>
        <end position="84"/>
    </location>
</feature>
<dbReference type="AlphaFoldDB" id="A0A251YA85"/>
<dbReference type="EMBL" id="MDJW01000007">
    <property type="protein sequence ID" value="OUE21150.1"/>
    <property type="molecule type" value="Genomic_DNA"/>
</dbReference>
<reference evidence="2 3" key="1">
    <citation type="submission" date="2016-08" db="EMBL/GenBank/DDBJ databases">
        <title>Genome sequence of Clavibacter michiganensis spp strain CFBP7494.</title>
        <authorList>
            <person name="Thapa S.P."/>
            <person name="Coaker G."/>
            <person name="Jacques M.-A."/>
        </authorList>
    </citation>
    <scope>NUCLEOTIDE SEQUENCE [LARGE SCALE GENOMIC DNA]</scope>
    <source>
        <strain evidence="2">CFBP7494</strain>
    </source>
</reference>
<dbReference type="RefSeq" id="WP_086520406.1">
    <property type="nucleotide sequence ID" value="NZ_MDJW01000007.1"/>
</dbReference>
<organism evidence="2 3">
    <name type="scientific">Clavibacter michiganensis</name>
    <dbReference type="NCBI Taxonomy" id="28447"/>
    <lineage>
        <taxon>Bacteria</taxon>
        <taxon>Bacillati</taxon>
        <taxon>Actinomycetota</taxon>
        <taxon>Actinomycetes</taxon>
        <taxon>Micrococcales</taxon>
        <taxon>Microbacteriaceae</taxon>
        <taxon>Clavibacter</taxon>
    </lineage>
</organism>
<sequence>MPAGSEGVRVLLFSSLFCVPCQATRRTLQEVQRLLPWLPVEELDVAAHPELAEAERIRSTPTIIVRAGDREVLRAEGVPTAPQVLQAVVRAMDGTAPAAPGGASERPDPA</sequence>
<evidence type="ECO:0000313" key="2">
    <source>
        <dbReference type="EMBL" id="OUE21150.1"/>
    </source>
</evidence>